<reference evidence="1" key="2">
    <citation type="journal article" date="2015" name="Data Brief">
        <title>Shoot transcriptome of the giant reed, Arundo donax.</title>
        <authorList>
            <person name="Barrero R.A."/>
            <person name="Guerrero F.D."/>
            <person name="Moolhuijzen P."/>
            <person name="Goolsby J.A."/>
            <person name="Tidwell J."/>
            <person name="Bellgard S.E."/>
            <person name="Bellgard M.I."/>
        </authorList>
    </citation>
    <scope>NUCLEOTIDE SEQUENCE</scope>
    <source>
        <tissue evidence="1">Shoot tissue taken approximately 20 cm above the soil surface</tissue>
    </source>
</reference>
<dbReference type="EMBL" id="GBRH01172272">
    <property type="protein sequence ID" value="JAE25624.1"/>
    <property type="molecule type" value="Transcribed_RNA"/>
</dbReference>
<organism evidence="1">
    <name type="scientific">Arundo donax</name>
    <name type="common">Giant reed</name>
    <name type="synonym">Donax arundinaceus</name>
    <dbReference type="NCBI Taxonomy" id="35708"/>
    <lineage>
        <taxon>Eukaryota</taxon>
        <taxon>Viridiplantae</taxon>
        <taxon>Streptophyta</taxon>
        <taxon>Embryophyta</taxon>
        <taxon>Tracheophyta</taxon>
        <taxon>Spermatophyta</taxon>
        <taxon>Magnoliopsida</taxon>
        <taxon>Liliopsida</taxon>
        <taxon>Poales</taxon>
        <taxon>Poaceae</taxon>
        <taxon>PACMAD clade</taxon>
        <taxon>Arundinoideae</taxon>
        <taxon>Arundineae</taxon>
        <taxon>Arundo</taxon>
    </lineage>
</organism>
<reference evidence="1" key="1">
    <citation type="submission" date="2014-09" db="EMBL/GenBank/DDBJ databases">
        <authorList>
            <person name="Magalhaes I.L.F."/>
            <person name="Oliveira U."/>
            <person name="Santos F.R."/>
            <person name="Vidigal T.H.D.A."/>
            <person name="Brescovit A.D."/>
            <person name="Santos A.J."/>
        </authorList>
    </citation>
    <scope>NUCLEOTIDE SEQUENCE</scope>
    <source>
        <tissue evidence="1">Shoot tissue taken approximately 20 cm above the soil surface</tissue>
    </source>
</reference>
<name>A0A0A9GQH5_ARUDO</name>
<evidence type="ECO:0000313" key="1">
    <source>
        <dbReference type="EMBL" id="JAE25624.1"/>
    </source>
</evidence>
<dbReference type="AlphaFoldDB" id="A0A0A9GQH5"/>
<sequence length="34" mass="3959">MHLQISSVPDFQYMSFIIPLKNVAEVRYGHATKH</sequence>
<protein>
    <submittedName>
        <fullName evidence="1">Uncharacterized protein</fullName>
    </submittedName>
</protein>
<proteinExistence type="predicted"/>
<accession>A0A0A9GQH5</accession>